<evidence type="ECO:0000256" key="2">
    <source>
        <dbReference type="SAM" id="Phobius"/>
    </source>
</evidence>
<feature type="region of interest" description="Disordered" evidence="1">
    <location>
        <begin position="28"/>
        <end position="130"/>
    </location>
</feature>
<keyword evidence="5" id="KW-1185">Reference proteome</keyword>
<evidence type="ECO:0000313" key="5">
    <source>
        <dbReference type="Proteomes" id="UP001241926"/>
    </source>
</evidence>
<evidence type="ECO:0000313" key="4">
    <source>
        <dbReference type="EMBL" id="MDL2077727.1"/>
    </source>
</evidence>
<gene>
    <name evidence="4" type="ORF">QNN03_14900</name>
</gene>
<feature type="compositionally biased region" description="Low complexity" evidence="1">
    <location>
        <begin position="28"/>
        <end position="106"/>
    </location>
</feature>
<protein>
    <submittedName>
        <fullName evidence="4">LPXTG cell wall anchor domain-containing protein</fullName>
    </submittedName>
</protein>
<dbReference type="Proteomes" id="UP001241926">
    <property type="component" value="Unassembled WGS sequence"/>
</dbReference>
<proteinExistence type="predicted"/>
<feature type="compositionally biased region" description="Acidic residues" evidence="1">
    <location>
        <begin position="107"/>
        <end position="129"/>
    </location>
</feature>
<dbReference type="NCBIfam" id="TIGR01167">
    <property type="entry name" value="LPXTG_anchor"/>
    <property type="match status" value="1"/>
</dbReference>
<accession>A0ABT7J049</accession>
<dbReference type="EMBL" id="JASJUS010000012">
    <property type="protein sequence ID" value="MDL2077727.1"/>
    <property type="molecule type" value="Genomic_DNA"/>
</dbReference>
<feature type="transmembrane region" description="Helical" evidence="2">
    <location>
        <begin position="319"/>
        <end position="340"/>
    </location>
</feature>
<evidence type="ECO:0000256" key="3">
    <source>
        <dbReference type="SAM" id="SignalP"/>
    </source>
</evidence>
<feature type="chain" id="PRO_5046744482" evidence="3">
    <location>
        <begin position="30"/>
        <end position="349"/>
    </location>
</feature>
<keyword evidence="3" id="KW-0732">Signal</keyword>
<dbReference type="RefSeq" id="WP_093723734.1">
    <property type="nucleotide sequence ID" value="NZ_JASJUS010000012.1"/>
</dbReference>
<sequence>MKLRRALAVAAATAALAPVALMSAPAAFATGDTTPSPVSTESTPATEESTPANEETSPETTESSPAPEETEAAPTTTAPSTEETSPAPAGSSPAATESSPAPSESTPAEDEEEGDDEEAVEECPVDEDGAPIWDISDVLHTSLTGLPESIVAGSGWTDFTFNVSNSGDEAIENIVPVVGVGALDWELEEDYSDLVTVQVRSGGSWVDIATGFGEGGVLNAFTLKGGQAISYDLRVKVDREVPSAVGIAIGLAEYSTEDGCWTSEDENFGIYFFEVLPAGSDPGKPNDSKPQTGGKDEITDVDEVDVDGELAETGADSGLPVVATVGGIAILAGTGVVFAMKRRKAGAAA</sequence>
<comment type="caution">
    <text evidence="4">The sequence shown here is derived from an EMBL/GenBank/DDBJ whole genome shotgun (WGS) entry which is preliminary data.</text>
</comment>
<keyword evidence="2" id="KW-0812">Transmembrane</keyword>
<feature type="region of interest" description="Disordered" evidence="1">
    <location>
        <begin position="279"/>
        <end position="300"/>
    </location>
</feature>
<evidence type="ECO:0000256" key="1">
    <source>
        <dbReference type="SAM" id="MobiDB-lite"/>
    </source>
</evidence>
<keyword evidence="2" id="KW-0472">Membrane</keyword>
<reference evidence="4 5" key="1">
    <citation type="submission" date="2023-05" db="EMBL/GenBank/DDBJ databases">
        <title>Streptomyces fuscus sp. nov., a brown-black pigment producing actinomyces isolated from dry sand of Sea duck farm.</title>
        <authorList>
            <person name="Xie J."/>
            <person name="Shen N."/>
        </authorList>
    </citation>
    <scope>NUCLEOTIDE SEQUENCE [LARGE SCALE GENOMIC DNA]</scope>
    <source>
        <strain evidence="4 5">GXMU-J15</strain>
    </source>
</reference>
<name>A0ABT7J049_9ACTN</name>
<organism evidence="4 5">
    <name type="scientific">Streptomyces fuscus</name>
    <dbReference type="NCBI Taxonomy" id="3048495"/>
    <lineage>
        <taxon>Bacteria</taxon>
        <taxon>Bacillati</taxon>
        <taxon>Actinomycetota</taxon>
        <taxon>Actinomycetes</taxon>
        <taxon>Kitasatosporales</taxon>
        <taxon>Streptomycetaceae</taxon>
        <taxon>Streptomyces</taxon>
    </lineage>
</organism>
<keyword evidence="2" id="KW-1133">Transmembrane helix</keyword>
<feature type="signal peptide" evidence="3">
    <location>
        <begin position="1"/>
        <end position="29"/>
    </location>
</feature>